<dbReference type="OrthoDB" id="3797035at2"/>
<dbReference type="Pfam" id="PF19516">
    <property type="entry name" value="DUF6049"/>
    <property type="match status" value="1"/>
</dbReference>
<proteinExistence type="predicted"/>
<gene>
    <name evidence="3" type="ORF">BBN63_16820</name>
</gene>
<feature type="compositionally biased region" description="Gly residues" evidence="1">
    <location>
        <begin position="776"/>
        <end position="787"/>
    </location>
</feature>
<keyword evidence="2" id="KW-1133">Transmembrane helix</keyword>
<feature type="region of interest" description="Disordered" evidence="1">
    <location>
        <begin position="758"/>
        <end position="856"/>
    </location>
</feature>
<reference evidence="3 4" key="1">
    <citation type="submission" date="2016-11" db="EMBL/GenBank/DDBJ databases">
        <title>Complete genome sequence of Streptomyces niveus SCSIO 3406.</title>
        <authorList>
            <person name="Zhu Q."/>
            <person name="Cheng W."/>
            <person name="Song Y."/>
            <person name="Li Q."/>
            <person name="Ju J."/>
        </authorList>
    </citation>
    <scope>NUCLEOTIDE SEQUENCE [LARGE SCALE GENOMIC DNA]</scope>
    <source>
        <strain evidence="3 4">SCSIO 3406</strain>
    </source>
</reference>
<name>A0A1U9QUB0_STRNV</name>
<protein>
    <submittedName>
        <fullName evidence="3">Uncharacterized protein</fullName>
    </submittedName>
</protein>
<evidence type="ECO:0000313" key="4">
    <source>
        <dbReference type="Proteomes" id="UP000189677"/>
    </source>
</evidence>
<dbReference type="EMBL" id="CP018047">
    <property type="protein sequence ID" value="AQU67659.1"/>
    <property type="molecule type" value="Genomic_DNA"/>
</dbReference>
<evidence type="ECO:0000256" key="2">
    <source>
        <dbReference type="SAM" id="Phobius"/>
    </source>
</evidence>
<dbReference type="KEGG" id="snw:BBN63_16820"/>
<organism evidence="3 4">
    <name type="scientific">Streptomyces niveus</name>
    <name type="common">Streptomyces spheroides</name>
    <dbReference type="NCBI Taxonomy" id="193462"/>
    <lineage>
        <taxon>Bacteria</taxon>
        <taxon>Bacillati</taxon>
        <taxon>Actinomycetota</taxon>
        <taxon>Actinomycetes</taxon>
        <taxon>Kitasatosporales</taxon>
        <taxon>Streptomycetaceae</taxon>
        <taxon>Streptomyces</taxon>
    </lineage>
</organism>
<dbReference type="Proteomes" id="UP000189677">
    <property type="component" value="Chromosome"/>
</dbReference>
<feature type="transmembrane region" description="Helical" evidence="2">
    <location>
        <begin position="715"/>
        <end position="735"/>
    </location>
</feature>
<dbReference type="RefSeq" id="WP_078076226.1">
    <property type="nucleotide sequence ID" value="NZ_CP018047.1"/>
</dbReference>
<accession>A0A1U9QUB0</accession>
<keyword evidence="4" id="KW-1185">Reference proteome</keyword>
<feature type="compositionally biased region" description="Basic and acidic residues" evidence="1">
    <location>
        <begin position="838"/>
        <end position="856"/>
    </location>
</feature>
<evidence type="ECO:0000256" key="1">
    <source>
        <dbReference type="SAM" id="MobiDB-lite"/>
    </source>
</evidence>
<dbReference type="AlphaFoldDB" id="A0A1U9QUB0"/>
<feature type="region of interest" description="Disordered" evidence="1">
    <location>
        <begin position="50"/>
        <end position="76"/>
    </location>
</feature>
<evidence type="ECO:0000313" key="3">
    <source>
        <dbReference type="EMBL" id="AQU67659.1"/>
    </source>
</evidence>
<dbReference type="InterPro" id="IPR046112">
    <property type="entry name" value="DUF6049"/>
</dbReference>
<keyword evidence="2" id="KW-0812">Transmembrane</keyword>
<sequence>MAEAADIQGMKHSPARRWLGRSAAVAAGVPLLAGLLGGLAAPQASAAGSTASPLSAATTGAATGSPASAAAEPSGPKTVSVALDTLAPSAPTKGDTLTISGTVTNKSKKPVTDARVDLRVGPQLTGRTAIDDAVERSNDTTYDPLPVGGKYKVEFGKLASGISYDFALSVPVSKLGLGADGVYQLGVTLTGRTAAEPYDHTLGVRRTFLPWQPDSVDKKTRFTYLWPLISTSHVSAETGSDDQQTPVFENDDLAQELAPGGRLEQLVSLGSQLPVTWVVDPDLLATVEAMTDPYRVRDGKSTVAGKNQLVARSWLNALEKAVQDNGNIVALPFGDPDLASLAHGGENVSGTLGHLQSSSEVAGKTVETILHVPPATDFAWPAEGAVDPSIVDVATSAGADKVISRSDSIQDNLPYTASAARPIGGGTTAVVSDTRLSKAFEGDVTKAGSSTLAVQKFLAQSLAVNLQDPSKQRDIVVAPQRTPSASQAQSMARALQGLDGQRWTQPSDLVAAAAAKPDTNANTKVPGPSRYPDKLRAQELPTSAFEDLKGMGERLGKFKAILTLPDRVATPFANAVNRAVSTSWRGNAKGAEQYRGSVNRYLTSLASEVQLIQKSELTLSGRSATIPVTVQNQLLQGVDNLVLRLQSTNATRLKLDDGSAVAEQPIKIDGGHTQVVKFTGAANANGPVELTAQLYTTDNRPYGSPMTFQVRVSELTPTVMLVIAGGVLMLVLAGVKMYSQRKRAVAAKAAEDKAAADAGAEAGGDAGGDGADDGDSPGGGPDSGTDGGESPAPDPAGTAPSADPAVPSTEPSAKPSAAPENRGDLDGAGPGQPSDPAPDTRPESGDPSGKGEKVDR</sequence>
<keyword evidence="2" id="KW-0472">Membrane</keyword>